<dbReference type="HOGENOM" id="CLU_054987_0_0_1"/>
<evidence type="ECO:0000259" key="4">
    <source>
        <dbReference type="PROSITE" id="PS50158"/>
    </source>
</evidence>
<dbReference type="GO" id="GO:0003676">
    <property type="term" value="F:nucleic acid binding"/>
    <property type="evidence" value="ECO:0007669"/>
    <property type="project" value="InterPro"/>
</dbReference>
<dbReference type="OMA" id="AVGICFR"/>
<feature type="compositionally biased region" description="Low complexity" evidence="3">
    <location>
        <begin position="125"/>
        <end position="134"/>
    </location>
</feature>
<feature type="compositionally biased region" description="Low complexity" evidence="3">
    <location>
        <begin position="35"/>
        <end position="73"/>
    </location>
</feature>
<evidence type="ECO:0000313" key="5">
    <source>
        <dbReference type="EMBL" id="KDN52608.1"/>
    </source>
</evidence>
<dbReference type="InterPro" id="IPR001878">
    <property type="entry name" value="Znf_CCHC"/>
</dbReference>
<dbReference type="RefSeq" id="XP_013245447.1">
    <property type="nucleotide sequence ID" value="XM_013389993.1"/>
</dbReference>
<dbReference type="AlphaFoldDB" id="A0A066WJ68"/>
<dbReference type="GO" id="GO:0008270">
    <property type="term" value="F:zinc ion binding"/>
    <property type="evidence" value="ECO:0007669"/>
    <property type="project" value="UniProtKB-KW"/>
</dbReference>
<keyword evidence="6" id="KW-1185">Reference proteome</keyword>
<feature type="compositionally biased region" description="Polar residues" evidence="3">
    <location>
        <begin position="151"/>
        <end position="166"/>
    </location>
</feature>
<evidence type="ECO:0000256" key="3">
    <source>
        <dbReference type="SAM" id="MobiDB-lite"/>
    </source>
</evidence>
<keyword evidence="2" id="KW-0863">Zinc-finger</keyword>
<organism evidence="5 6">
    <name type="scientific">Tilletiaria anomala (strain ATCC 24038 / CBS 436.72 / UBC 951)</name>
    <dbReference type="NCBI Taxonomy" id="1037660"/>
    <lineage>
        <taxon>Eukaryota</taxon>
        <taxon>Fungi</taxon>
        <taxon>Dikarya</taxon>
        <taxon>Basidiomycota</taxon>
        <taxon>Ustilaginomycotina</taxon>
        <taxon>Exobasidiomycetes</taxon>
        <taxon>Georgefischeriales</taxon>
        <taxon>Tilletiariaceae</taxon>
        <taxon>Tilletiaria</taxon>
    </lineage>
</organism>
<dbReference type="SUPFAM" id="SSF57756">
    <property type="entry name" value="Retrovirus zinc finger-like domains"/>
    <property type="match status" value="2"/>
</dbReference>
<dbReference type="PANTHER" id="PTHR46242:SF1">
    <property type="entry name" value="ZINC FINGER CCHC DOMAIN-CONTAINING PROTEIN 9"/>
    <property type="match status" value="1"/>
</dbReference>
<dbReference type="InterPro" id="IPR042246">
    <property type="entry name" value="ZCCHC9"/>
</dbReference>
<dbReference type="InParanoid" id="A0A066WJ68"/>
<name>A0A066WJ68_TILAU</name>
<gene>
    <name evidence="5" type="ORF">K437DRAFT_292900</name>
</gene>
<dbReference type="PROSITE" id="PS50158">
    <property type="entry name" value="ZF_CCHC"/>
    <property type="match status" value="2"/>
</dbReference>
<feature type="compositionally biased region" description="Basic and acidic residues" evidence="3">
    <location>
        <begin position="20"/>
        <end position="30"/>
    </location>
</feature>
<dbReference type="SMART" id="SM00343">
    <property type="entry name" value="ZnF_C2HC"/>
    <property type="match status" value="4"/>
</dbReference>
<dbReference type="PANTHER" id="PTHR46242">
    <property type="entry name" value="ZINC FINGER CCHC DOMAIN-CONTAINING PROTEIN 9 ZCCHC9"/>
    <property type="match status" value="1"/>
</dbReference>
<keyword evidence="2" id="KW-0479">Metal-binding</keyword>
<sequence length="442" mass="46662">MTRYTKLDSRKPSALPASDHFGDAKQKQSDNEPDTTAASETLSTASAAGAAKIAQPAPPNASSASASSSAQDQDPTKLYKRSKLLKLKAKKAKSNEKRTELLKQAKALDQMMNAANGARGGKDGMGNSKSMSGGSNAGGPREMKRRKIDTGVSSCGTEVPETTSENPWKKMERERRQVKDSRNEVRREKRAAEREAKTRCFACRGAGHAAKDCPNRFNAEAQALDAVSIQEDDGIRVLTDGGDELKSAKAAMTGAQAVGLCFRCGSQAHTLSSCRRPPPRVGSALPFATCFVCSKQGHLASTCPQNKGRGVYPNGGCCVLCSSVEHLAKDCALRREGHAGGTAAVTLISSTKEAGSIALGADEDDFHALARRKQEVEKEIAHEAEANGGKSKKKGSKRKRVAEADVETAPNRPGIGNAVLGVRRPASAPTKAGAGSRKVVTF</sequence>
<reference evidence="5 6" key="1">
    <citation type="submission" date="2014-05" db="EMBL/GenBank/DDBJ databases">
        <title>Draft genome sequence of a rare smut relative, Tilletiaria anomala UBC 951.</title>
        <authorList>
            <consortium name="DOE Joint Genome Institute"/>
            <person name="Toome M."/>
            <person name="Kuo A."/>
            <person name="Henrissat B."/>
            <person name="Lipzen A."/>
            <person name="Tritt A."/>
            <person name="Yoshinaga Y."/>
            <person name="Zane M."/>
            <person name="Barry K."/>
            <person name="Grigoriev I.V."/>
            <person name="Spatafora J.W."/>
            <person name="Aimea M.C."/>
        </authorList>
    </citation>
    <scope>NUCLEOTIDE SEQUENCE [LARGE SCALE GENOMIC DNA]</scope>
    <source>
        <strain evidence="5 6">UBC 951</strain>
    </source>
</reference>
<proteinExistence type="predicted"/>
<dbReference type="Gene3D" id="4.10.60.10">
    <property type="entry name" value="Zinc finger, CCHC-type"/>
    <property type="match status" value="2"/>
</dbReference>
<keyword evidence="1" id="KW-0507">mRNA processing</keyword>
<keyword evidence="2" id="KW-0862">Zinc</keyword>
<dbReference type="GO" id="GO:0005730">
    <property type="term" value="C:nucleolus"/>
    <property type="evidence" value="ECO:0007669"/>
    <property type="project" value="TreeGrafter"/>
</dbReference>
<dbReference type="GeneID" id="25267122"/>
<feature type="compositionally biased region" description="Basic and acidic residues" evidence="3">
    <location>
        <begin position="167"/>
        <end position="191"/>
    </location>
</feature>
<feature type="region of interest" description="Disordered" evidence="3">
    <location>
        <begin position="115"/>
        <end position="191"/>
    </location>
</feature>
<evidence type="ECO:0000256" key="2">
    <source>
        <dbReference type="PROSITE-ProRule" id="PRU00047"/>
    </source>
</evidence>
<feature type="compositionally biased region" description="Basic residues" evidence="3">
    <location>
        <begin position="390"/>
        <end position="400"/>
    </location>
</feature>
<feature type="compositionally biased region" description="Basic and acidic residues" evidence="3">
    <location>
        <begin position="1"/>
        <end position="11"/>
    </location>
</feature>
<comment type="caution">
    <text evidence="5">The sequence shown here is derived from an EMBL/GenBank/DDBJ whole genome shotgun (WGS) entry which is preliminary data.</text>
</comment>
<dbReference type="EMBL" id="JMSN01000008">
    <property type="protein sequence ID" value="KDN52608.1"/>
    <property type="molecule type" value="Genomic_DNA"/>
</dbReference>
<feature type="domain" description="CCHC-type" evidence="4">
    <location>
        <begin position="290"/>
        <end position="305"/>
    </location>
</feature>
<dbReference type="InterPro" id="IPR036875">
    <property type="entry name" value="Znf_CCHC_sf"/>
</dbReference>
<feature type="compositionally biased region" description="Basic residues" evidence="3">
    <location>
        <begin position="78"/>
        <end position="92"/>
    </location>
</feature>
<protein>
    <recommendedName>
        <fullName evidence="4">CCHC-type domain-containing protein</fullName>
    </recommendedName>
</protein>
<evidence type="ECO:0000313" key="6">
    <source>
        <dbReference type="Proteomes" id="UP000027361"/>
    </source>
</evidence>
<feature type="region of interest" description="Disordered" evidence="3">
    <location>
        <begin position="384"/>
        <end position="442"/>
    </location>
</feature>
<dbReference type="STRING" id="1037660.A0A066WJ68"/>
<evidence type="ECO:0000256" key="1">
    <source>
        <dbReference type="ARBA" id="ARBA00022664"/>
    </source>
</evidence>
<feature type="region of interest" description="Disordered" evidence="3">
    <location>
        <begin position="1"/>
        <end position="101"/>
    </location>
</feature>
<dbReference type="GO" id="GO:0006397">
    <property type="term" value="P:mRNA processing"/>
    <property type="evidence" value="ECO:0007669"/>
    <property type="project" value="UniProtKB-KW"/>
</dbReference>
<dbReference type="OrthoDB" id="3863715at2759"/>
<feature type="domain" description="CCHC-type" evidence="4">
    <location>
        <begin position="199"/>
        <end position="215"/>
    </location>
</feature>
<accession>A0A066WJ68</accession>
<dbReference type="Proteomes" id="UP000027361">
    <property type="component" value="Unassembled WGS sequence"/>
</dbReference>